<protein>
    <submittedName>
        <fullName evidence="5">Pentatricopeptide repeat protein</fullName>
    </submittedName>
</protein>
<dbReference type="FunFam" id="1.25.40.10:FF:000348">
    <property type="entry name" value="Pentatricopeptide repeat-containing protein chloroplastic"/>
    <property type="match status" value="1"/>
</dbReference>
<dbReference type="Pfam" id="PF01535">
    <property type="entry name" value="PPR"/>
    <property type="match status" value="2"/>
</dbReference>
<dbReference type="Gene3D" id="1.25.40.10">
    <property type="entry name" value="Tetratricopeptide repeat domain"/>
    <property type="match status" value="4"/>
</dbReference>
<dbReference type="SUPFAM" id="SSF48452">
    <property type="entry name" value="TPR-like"/>
    <property type="match status" value="1"/>
</dbReference>
<keyword evidence="2" id="KW-0677">Repeat</keyword>
<name>A0A678WDF2_SALMI</name>
<dbReference type="NCBIfam" id="TIGR00756">
    <property type="entry name" value="PPR"/>
    <property type="match status" value="3"/>
</dbReference>
<dbReference type="GO" id="GO:0003723">
    <property type="term" value="F:RNA binding"/>
    <property type="evidence" value="ECO:0007669"/>
    <property type="project" value="InterPro"/>
</dbReference>
<evidence type="ECO:0000259" key="4">
    <source>
        <dbReference type="Pfam" id="PF14432"/>
    </source>
</evidence>
<dbReference type="InterPro" id="IPR046848">
    <property type="entry name" value="E_motif"/>
</dbReference>
<feature type="domain" description="DYW" evidence="4">
    <location>
        <begin position="547"/>
        <end position="639"/>
    </location>
</feature>
<dbReference type="Pfam" id="PF14432">
    <property type="entry name" value="DYW_deaminase"/>
    <property type="match status" value="1"/>
</dbReference>
<feature type="repeat" description="PPR" evidence="3">
    <location>
        <begin position="165"/>
        <end position="195"/>
    </location>
</feature>
<dbReference type="Pfam" id="PF13041">
    <property type="entry name" value="PPR_2"/>
    <property type="match status" value="2"/>
</dbReference>
<comment type="similarity">
    <text evidence="1">Belongs to the PPR family. PCMP-H subfamily.</text>
</comment>
<sequence length="639" mass="71542">MKWNHHASLRPAMAILLEPLFNSSQLPLPPSSYATVFQSFTGKNLLKQGQQLHAHIDTRGLRPTPFLAAKMVAMYASSGDIVSAARIFHSVPNPSLLLFNSIVRAYSLYKYSQETLHIFIRMHSLNFRGDYFTYPFVLKSIADQELLCIGKCTHLLTMKDGLRFDLYVATSLIDMYVKCGALGDARKLFDEMPVRDVSSWNALISGYMKEGSVGLARELFDEMPTKNIVSWTSMISGYTQNGLAANALQLFDKMLRRGSELKPNWVTIMSILPACAHSSALEQGRKIHRLAQEEGLDSHPSVQTALVGMYAKCGSLPDAKLCFDRIKPSSRNSVAWNSMISAYASHGRGTDAIQTFELMIQAGVRPDSITFTGLLSGCSHSGLVELGLRYFDSMSLDYAVERRHEHYACVVDLLGRAGRLVEAYEFISRMPMPAGASVWGALLAAGRCHRNLEISELAAKKLFVLEPENSGNYVILANMYSEASMWDEARALRALQKLQNVKKNPGCSWIEIDGKAYMFLSEDASYPQAEEIHLLLREVSERMKAAGYVPDTSCSLHDVSEEEKEYSLTTHSEKLALAFGILNTRHGAVLRITKNLRICGDCHNAFKFVSKVYEREIVVRDVNRFHHFQEGSCSCDDYW</sequence>
<organism evidence="5">
    <name type="scientific">Salvia miltiorrhiza</name>
    <name type="common">Chinese sage</name>
    <dbReference type="NCBI Taxonomy" id="226208"/>
    <lineage>
        <taxon>Eukaryota</taxon>
        <taxon>Viridiplantae</taxon>
        <taxon>Streptophyta</taxon>
        <taxon>Embryophyta</taxon>
        <taxon>Tracheophyta</taxon>
        <taxon>Spermatophyta</taxon>
        <taxon>Magnoliopsida</taxon>
        <taxon>eudicotyledons</taxon>
        <taxon>Gunneridae</taxon>
        <taxon>Pentapetalae</taxon>
        <taxon>asterids</taxon>
        <taxon>lamiids</taxon>
        <taxon>Lamiales</taxon>
        <taxon>Lamiaceae</taxon>
        <taxon>Nepetoideae</taxon>
        <taxon>Mentheae</taxon>
        <taxon>Salviinae</taxon>
        <taxon>Salvia</taxon>
        <taxon>Salvia incertae sedis</taxon>
    </lineage>
</organism>
<dbReference type="PANTHER" id="PTHR47926">
    <property type="entry name" value="PENTATRICOPEPTIDE REPEAT-CONTAINING PROTEIN"/>
    <property type="match status" value="1"/>
</dbReference>
<evidence type="ECO:0000313" key="5">
    <source>
        <dbReference type="EMBL" id="AYM00766.1"/>
    </source>
</evidence>
<evidence type="ECO:0000256" key="2">
    <source>
        <dbReference type="ARBA" id="ARBA00022737"/>
    </source>
</evidence>
<evidence type="ECO:0000256" key="1">
    <source>
        <dbReference type="ARBA" id="ARBA00006643"/>
    </source>
</evidence>
<dbReference type="InterPro" id="IPR011990">
    <property type="entry name" value="TPR-like_helical_dom_sf"/>
</dbReference>
<dbReference type="InterPro" id="IPR046960">
    <property type="entry name" value="PPR_At4g14850-like_plant"/>
</dbReference>
<dbReference type="Pfam" id="PF20431">
    <property type="entry name" value="E_motif"/>
    <property type="match status" value="1"/>
</dbReference>
<dbReference type="PANTHER" id="PTHR47926:SF540">
    <property type="entry name" value="PENTATRICOPEPTIDE REPEAT-CONTAINING PROTEIN"/>
    <property type="match status" value="1"/>
</dbReference>
<reference evidence="5" key="2">
    <citation type="submission" date="2018-02" db="EMBL/GenBank/DDBJ databases">
        <authorList>
            <person name="Li H.Q."/>
            <person name="Lu S.F."/>
        </authorList>
    </citation>
    <scope>NUCLEOTIDE SEQUENCE</scope>
</reference>
<dbReference type="FunFam" id="1.25.40.10:FF:000090">
    <property type="entry name" value="Pentatricopeptide repeat-containing protein, chloroplastic"/>
    <property type="match status" value="1"/>
</dbReference>
<dbReference type="GO" id="GO:0008270">
    <property type="term" value="F:zinc ion binding"/>
    <property type="evidence" value="ECO:0007669"/>
    <property type="project" value="InterPro"/>
</dbReference>
<feature type="repeat" description="PPR" evidence="3">
    <location>
        <begin position="196"/>
        <end position="226"/>
    </location>
</feature>
<dbReference type="AlphaFoldDB" id="A0A678WDF2"/>
<dbReference type="PROSITE" id="PS51375">
    <property type="entry name" value="PPR"/>
    <property type="match status" value="4"/>
</dbReference>
<dbReference type="GO" id="GO:0009451">
    <property type="term" value="P:RNA modification"/>
    <property type="evidence" value="ECO:0007669"/>
    <property type="project" value="InterPro"/>
</dbReference>
<feature type="repeat" description="PPR" evidence="3">
    <location>
        <begin position="227"/>
        <end position="261"/>
    </location>
</feature>
<feature type="repeat" description="PPR" evidence="3">
    <location>
        <begin position="332"/>
        <end position="366"/>
    </location>
</feature>
<evidence type="ECO:0000256" key="3">
    <source>
        <dbReference type="PROSITE-ProRule" id="PRU00708"/>
    </source>
</evidence>
<dbReference type="InterPro" id="IPR002885">
    <property type="entry name" value="PPR_rpt"/>
</dbReference>
<reference evidence="5" key="1">
    <citation type="journal article" date="2018" name="Molecules">
        <title>The Pentatricopeptide Repeat Gene Family in Salvia miltiorrhiza: Genome-Wide Characterization and Expression Analysis.</title>
        <authorList>
            <person name="Li H."/>
            <person name="Li C."/>
            <person name="Deng Y."/>
            <person name="Jiang X."/>
            <person name="Lu S."/>
        </authorList>
    </citation>
    <scope>NUCLEOTIDE SEQUENCE</scope>
</reference>
<dbReference type="EMBL" id="MH004766">
    <property type="protein sequence ID" value="AYM00766.1"/>
    <property type="molecule type" value="mRNA"/>
</dbReference>
<proteinExistence type="evidence at transcript level"/>
<dbReference type="InterPro" id="IPR032867">
    <property type="entry name" value="DYW_dom"/>
</dbReference>
<accession>A0A678WDF2</accession>